<name>A0A031JFK8_9SPHN</name>
<sequence>MTSIDGHILRMTQYGGPEVLELTEVSVPTPGPGEIRVRTRYAGINYTDLKIRAGLWPIRGSSPFPYVPGVEVVGEIEAIGADVQDLDPGQAVITMMQGLGGVRAQRDGGYAEFVVVAADAVAVIPDGVDALAMAALGLPGVTAFEGLRRLGPIGGGRILITGAAGGVGAAATSIAKASGATVTALITRKEQIDYVRSQGAHDVIVGSRDAARDLGASRFDAVFDVVGGTGFGVHVASLRDGGALCLVGAAGGGDVGFDAWQLIRPITLTGYSTETLDGPSLRDAIARLGTLIASGNIVPPRHRLVPLDAAAEAHREIERGNSERVLLIPQAGREV</sequence>
<reference evidence="4 5" key="1">
    <citation type="submission" date="2014-03" db="EMBL/GenBank/DDBJ databases">
        <title>Whole genome sequence of Novosphingobium resinovorum KF1.</title>
        <authorList>
            <person name="Gan H.M."/>
            <person name="Gan H.Y."/>
            <person name="Chew T.H."/>
            <person name="Savka M.A."/>
        </authorList>
    </citation>
    <scope>NUCLEOTIDE SEQUENCE [LARGE SCALE GENOMIC DNA]</scope>
    <source>
        <strain evidence="4 5">KF1</strain>
    </source>
</reference>
<dbReference type="SUPFAM" id="SSF50129">
    <property type="entry name" value="GroES-like"/>
    <property type="match status" value="1"/>
</dbReference>
<organism evidence="4 5">
    <name type="scientific">Novosphingobium resinovorum</name>
    <dbReference type="NCBI Taxonomy" id="158500"/>
    <lineage>
        <taxon>Bacteria</taxon>
        <taxon>Pseudomonadati</taxon>
        <taxon>Pseudomonadota</taxon>
        <taxon>Alphaproteobacteria</taxon>
        <taxon>Sphingomonadales</taxon>
        <taxon>Sphingomonadaceae</taxon>
        <taxon>Novosphingobium</taxon>
    </lineage>
</organism>
<protein>
    <submittedName>
        <fullName evidence="4">NAD(P)H quinone oxidoreductase, PIG3 family</fullName>
    </submittedName>
</protein>
<dbReference type="GO" id="GO:0016651">
    <property type="term" value="F:oxidoreductase activity, acting on NAD(P)H"/>
    <property type="evidence" value="ECO:0007669"/>
    <property type="project" value="TreeGrafter"/>
</dbReference>
<dbReference type="RefSeq" id="WP_081799224.1">
    <property type="nucleotide sequence ID" value="NZ_JFYZ01000059.1"/>
</dbReference>
<dbReference type="GO" id="GO:0070402">
    <property type="term" value="F:NADPH binding"/>
    <property type="evidence" value="ECO:0007669"/>
    <property type="project" value="TreeGrafter"/>
</dbReference>
<dbReference type="Gene3D" id="3.90.180.10">
    <property type="entry name" value="Medium-chain alcohol dehydrogenases, catalytic domain"/>
    <property type="match status" value="1"/>
</dbReference>
<dbReference type="PANTHER" id="PTHR48106">
    <property type="entry name" value="QUINONE OXIDOREDUCTASE PIG3-RELATED"/>
    <property type="match status" value="1"/>
</dbReference>
<dbReference type="AlphaFoldDB" id="A0A031JFK8"/>
<proteinExistence type="predicted"/>
<dbReference type="eggNOG" id="COG0604">
    <property type="taxonomic scope" value="Bacteria"/>
</dbReference>
<dbReference type="SMART" id="SM00829">
    <property type="entry name" value="PKS_ER"/>
    <property type="match status" value="1"/>
</dbReference>
<keyword evidence="2" id="KW-0560">Oxidoreductase</keyword>
<comment type="caution">
    <text evidence="4">The sequence shown here is derived from an EMBL/GenBank/DDBJ whole genome shotgun (WGS) entry which is preliminary data.</text>
</comment>
<dbReference type="Pfam" id="PF08240">
    <property type="entry name" value="ADH_N"/>
    <property type="match status" value="1"/>
</dbReference>
<evidence type="ECO:0000313" key="5">
    <source>
        <dbReference type="Proteomes" id="UP000024329"/>
    </source>
</evidence>
<dbReference type="InterPro" id="IPR011032">
    <property type="entry name" value="GroES-like_sf"/>
</dbReference>
<dbReference type="Gene3D" id="3.40.50.720">
    <property type="entry name" value="NAD(P)-binding Rossmann-like Domain"/>
    <property type="match status" value="1"/>
</dbReference>
<dbReference type="SUPFAM" id="SSF51735">
    <property type="entry name" value="NAD(P)-binding Rossmann-fold domains"/>
    <property type="match status" value="1"/>
</dbReference>
<feature type="domain" description="Enoyl reductase (ER)" evidence="3">
    <location>
        <begin position="15"/>
        <end position="327"/>
    </location>
</feature>
<dbReference type="InterPro" id="IPR013149">
    <property type="entry name" value="ADH-like_C"/>
</dbReference>
<dbReference type="InterPro" id="IPR036291">
    <property type="entry name" value="NAD(P)-bd_dom_sf"/>
</dbReference>
<evidence type="ECO:0000256" key="1">
    <source>
        <dbReference type="ARBA" id="ARBA00022857"/>
    </source>
</evidence>
<keyword evidence="1" id="KW-0521">NADP</keyword>
<dbReference type="EMBL" id="JFYZ01000059">
    <property type="protein sequence ID" value="EZP71505.1"/>
    <property type="molecule type" value="Genomic_DNA"/>
</dbReference>
<dbReference type="PATRIC" id="fig|158500.4.peg.5285"/>
<dbReference type="InterPro" id="IPR020843">
    <property type="entry name" value="ER"/>
</dbReference>
<accession>A0A031JFK8</accession>
<evidence type="ECO:0000259" key="3">
    <source>
        <dbReference type="SMART" id="SM00829"/>
    </source>
</evidence>
<dbReference type="Proteomes" id="UP000024329">
    <property type="component" value="Unassembled WGS sequence"/>
</dbReference>
<evidence type="ECO:0000256" key="2">
    <source>
        <dbReference type="ARBA" id="ARBA00023002"/>
    </source>
</evidence>
<gene>
    <name evidence="4" type="ORF">BV97_05206</name>
</gene>
<evidence type="ECO:0000313" key="4">
    <source>
        <dbReference type="EMBL" id="EZP71505.1"/>
    </source>
</evidence>
<dbReference type="Pfam" id="PF00107">
    <property type="entry name" value="ADH_zinc_N"/>
    <property type="match status" value="1"/>
</dbReference>
<dbReference type="InterPro" id="IPR013154">
    <property type="entry name" value="ADH-like_N"/>
</dbReference>